<accession>A0A371DLB1</accession>
<feature type="transmembrane region" description="Helical" evidence="2">
    <location>
        <begin position="23"/>
        <end position="45"/>
    </location>
</feature>
<gene>
    <name evidence="4" type="ORF">OH76DRAFT_1375508</name>
</gene>
<proteinExistence type="predicted"/>
<dbReference type="PANTHER" id="PTHR42977:SF3">
    <property type="entry name" value="AB HYDROLASE-1 DOMAIN-CONTAINING PROTEIN"/>
    <property type="match status" value="1"/>
</dbReference>
<feature type="domain" description="AB hydrolase-1" evidence="3">
    <location>
        <begin position="37"/>
        <end position="282"/>
    </location>
</feature>
<dbReference type="InterPro" id="IPR000073">
    <property type="entry name" value="AB_hydrolase_1"/>
</dbReference>
<dbReference type="PANTHER" id="PTHR42977">
    <property type="entry name" value="HYDROLASE-RELATED"/>
    <property type="match status" value="1"/>
</dbReference>
<dbReference type="Proteomes" id="UP000256964">
    <property type="component" value="Unassembled WGS sequence"/>
</dbReference>
<organism evidence="4 5">
    <name type="scientific">Lentinus brumalis</name>
    <dbReference type="NCBI Taxonomy" id="2498619"/>
    <lineage>
        <taxon>Eukaryota</taxon>
        <taxon>Fungi</taxon>
        <taxon>Dikarya</taxon>
        <taxon>Basidiomycota</taxon>
        <taxon>Agaricomycotina</taxon>
        <taxon>Agaricomycetes</taxon>
        <taxon>Polyporales</taxon>
        <taxon>Polyporaceae</taxon>
        <taxon>Lentinus</taxon>
    </lineage>
</organism>
<dbReference type="InterPro" id="IPR000639">
    <property type="entry name" value="Epox_hydrolase-like"/>
</dbReference>
<name>A0A371DLB1_9APHY</name>
<keyword evidence="1 4" id="KW-0378">Hydrolase</keyword>
<keyword evidence="2" id="KW-0472">Membrane</keyword>
<keyword evidence="5" id="KW-1185">Reference proteome</keyword>
<evidence type="ECO:0000256" key="1">
    <source>
        <dbReference type="ARBA" id="ARBA00022801"/>
    </source>
</evidence>
<dbReference type="SUPFAM" id="SSF53474">
    <property type="entry name" value="alpha/beta-Hydrolases"/>
    <property type="match status" value="1"/>
</dbReference>
<sequence>MAAFTQVKTVVVDNGIEVFYREAYPASVGASLVAALPIILLLHGFPSSSFQYRNLIPILAQKYRVIAPDFPGYGFTVVPAARNYSYTFESLTTTTAAFLDALEIKNFTVYVFDYGAPTAFRLALQRPEAVTAIISQSGNAYVEGLGQGFWGGVEKVWANPTPASVEALKNNVTSFDTTKWQYTTGAPDPSAVPPETYNLDYYLMTRPGNADIQVGYLVNYKTNVDIYPDFQKYFREHQPPLLAIWGKGDQIFVPPGAEAFKKDLPNAVVKFVDAGHFALENGALKEIGDSILAFLGEHGI</sequence>
<evidence type="ECO:0000313" key="4">
    <source>
        <dbReference type="EMBL" id="RDX53312.1"/>
    </source>
</evidence>
<protein>
    <submittedName>
        <fullName evidence="4">Alpha/beta hydrolase fold protein</fullName>
    </submittedName>
</protein>
<reference evidence="4 5" key="1">
    <citation type="journal article" date="2018" name="Biotechnol. Biofuels">
        <title>Integrative visual omics of the white-rot fungus Polyporus brumalis exposes the biotechnological potential of its oxidative enzymes for delignifying raw plant biomass.</title>
        <authorList>
            <person name="Miyauchi S."/>
            <person name="Rancon A."/>
            <person name="Drula E."/>
            <person name="Hage H."/>
            <person name="Chaduli D."/>
            <person name="Favel A."/>
            <person name="Grisel S."/>
            <person name="Henrissat B."/>
            <person name="Herpoel-Gimbert I."/>
            <person name="Ruiz-Duenas F.J."/>
            <person name="Chevret D."/>
            <person name="Hainaut M."/>
            <person name="Lin J."/>
            <person name="Wang M."/>
            <person name="Pangilinan J."/>
            <person name="Lipzen A."/>
            <person name="Lesage-Meessen L."/>
            <person name="Navarro D."/>
            <person name="Riley R."/>
            <person name="Grigoriev I.V."/>
            <person name="Zhou S."/>
            <person name="Raouche S."/>
            <person name="Rosso M.N."/>
        </authorList>
    </citation>
    <scope>NUCLEOTIDE SEQUENCE [LARGE SCALE GENOMIC DNA]</scope>
    <source>
        <strain evidence="4 5">BRFM 1820</strain>
    </source>
</reference>
<dbReference type="AlphaFoldDB" id="A0A371DLB1"/>
<dbReference type="EMBL" id="KZ857387">
    <property type="protein sequence ID" value="RDX53312.1"/>
    <property type="molecule type" value="Genomic_DNA"/>
</dbReference>
<dbReference type="GO" id="GO:0004301">
    <property type="term" value="F:epoxide hydrolase activity"/>
    <property type="evidence" value="ECO:0007669"/>
    <property type="project" value="TreeGrafter"/>
</dbReference>
<dbReference type="Gene3D" id="3.40.50.1820">
    <property type="entry name" value="alpha/beta hydrolase"/>
    <property type="match status" value="1"/>
</dbReference>
<keyword evidence="2" id="KW-1133">Transmembrane helix</keyword>
<keyword evidence="2" id="KW-0812">Transmembrane</keyword>
<dbReference type="OrthoDB" id="6431331at2759"/>
<evidence type="ECO:0000313" key="5">
    <source>
        <dbReference type="Proteomes" id="UP000256964"/>
    </source>
</evidence>
<dbReference type="STRING" id="139420.A0A371DLB1"/>
<dbReference type="PRINTS" id="PR00412">
    <property type="entry name" value="EPOXHYDRLASE"/>
</dbReference>
<dbReference type="InterPro" id="IPR029058">
    <property type="entry name" value="AB_hydrolase_fold"/>
</dbReference>
<evidence type="ECO:0000256" key="2">
    <source>
        <dbReference type="SAM" id="Phobius"/>
    </source>
</evidence>
<evidence type="ECO:0000259" key="3">
    <source>
        <dbReference type="Pfam" id="PF00561"/>
    </source>
</evidence>
<dbReference type="Pfam" id="PF00561">
    <property type="entry name" value="Abhydrolase_1"/>
    <property type="match status" value="1"/>
</dbReference>
<dbReference type="InterPro" id="IPR051340">
    <property type="entry name" value="Haloalkane_dehalogenase"/>
</dbReference>